<name>A0A5K3EGF6_MESCO</name>
<sequence>MVKGPKNKQSKYYGGDQYDENDEESLKLFLKDCHQRQSALYSIHPAPHSPVAFFLSPLSKGELLYTSGQSRLHLHLRENTPAQRGNIDYLIFKRPVTNVCQVPKFPSTLDEEAVAFRSHGLPLLVWPRNRDKPTVQKYLDDNYPDCGKWFRELDKCQGWLKEKWTPLAAFLGLELPSSLNPPKEKKVLLDFPPDCVAATYIKERIAWLCDYCSLLESYLVHRRIATPGFHHNPIHYQLNAQHEERLQAVANDSGFFNVAGDRLLQLGKAATAEGRQVRLQIHEMAKTIADSQKRAQFLSVLLPMADLKDALSHNQAPSKNSSKNGSFSKARAALLEALEEDSSEEEPDQVENSADEEEMDVDDTESDAGQNHTDKPKELPAVNYPNRPVSKEIMDNRGIVKYRHKRERNPRVHLRYKYKKAQIRYKSRVPNVRKEDAPYAGELRGIRVNMIKSHKFKKPR</sequence>
<evidence type="ECO:0000259" key="5">
    <source>
        <dbReference type="Pfam" id="PF09368"/>
    </source>
</evidence>
<evidence type="ECO:0000256" key="1">
    <source>
        <dbReference type="ARBA" id="ARBA00004123"/>
    </source>
</evidence>
<feature type="domain" description="Sas10 C-terminal" evidence="5">
    <location>
        <begin position="386"/>
        <end position="456"/>
    </location>
</feature>
<evidence type="ECO:0000313" key="6">
    <source>
        <dbReference type="WBParaSite" id="MCU_000347-RA"/>
    </source>
</evidence>
<comment type="similarity">
    <text evidence="2">Belongs to the SAS10 family.</text>
</comment>
<reference evidence="6" key="1">
    <citation type="submission" date="2019-11" db="UniProtKB">
        <authorList>
            <consortium name="WormBaseParasite"/>
        </authorList>
    </citation>
    <scope>IDENTIFICATION</scope>
</reference>
<dbReference type="GO" id="GO:0032040">
    <property type="term" value="C:small-subunit processome"/>
    <property type="evidence" value="ECO:0007669"/>
    <property type="project" value="TreeGrafter"/>
</dbReference>
<feature type="compositionally biased region" description="Acidic residues" evidence="4">
    <location>
        <begin position="337"/>
        <end position="366"/>
    </location>
</feature>
<comment type="subcellular location">
    <subcellularLocation>
        <location evidence="1">Nucleus</location>
    </subcellularLocation>
</comment>
<feature type="region of interest" description="Disordered" evidence="4">
    <location>
        <begin position="337"/>
        <end position="389"/>
    </location>
</feature>
<proteinExistence type="inferred from homology"/>
<accession>A0A5K3EGF6</accession>
<evidence type="ECO:0000256" key="3">
    <source>
        <dbReference type="ARBA" id="ARBA00023242"/>
    </source>
</evidence>
<protein>
    <submittedName>
        <fullName evidence="6">Sas10 domain-containing protein</fullName>
    </submittedName>
</protein>
<dbReference type="PANTHER" id="PTHR13237:SF8">
    <property type="entry name" value="SOMETHING ABOUT SILENCING PROTEIN 10"/>
    <property type="match status" value="1"/>
</dbReference>
<dbReference type="PANTHER" id="PTHR13237">
    <property type="entry name" value="SOMETHING ABOUT SILENCING PROTEIN 10-RELATED"/>
    <property type="match status" value="1"/>
</dbReference>
<dbReference type="GO" id="GO:0000462">
    <property type="term" value="P:maturation of SSU-rRNA from tricistronic rRNA transcript (SSU-rRNA, 5.8S rRNA, LSU-rRNA)"/>
    <property type="evidence" value="ECO:0007669"/>
    <property type="project" value="TreeGrafter"/>
</dbReference>
<dbReference type="InterPro" id="IPR018972">
    <property type="entry name" value="Sas10_C_dom"/>
</dbReference>
<evidence type="ECO:0000256" key="4">
    <source>
        <dbReference type="SAM" id="MobiDB-lite"/>
    </source>
</evidence>
<dbReference type="AlphaFoldDB" id="A0A5K3EGF6"/>
<keyword evidence="3" id="KW-0539">Nucleus</keyword>
<dbReference type="Pfam" id="PF09368">
    <property type="entry name" value="Sas10"/>
    <property type="match status" value="1"/>
</dbReference>
<dbReference type="WBParaSite" id="MCU_000347-RA">
    <property type="protein sequence ID" value="MCU_000347-RA"/>
    <property type="gene ID" value="MCU_000347"/>
</dbReference>
<organism evidence="6">
    <name type="scientific">Mesocestoides corti</name>
    <name type="common">Flatworm</name>
    <dbReference type="NCBI Taxonomy" id="53468"/>
    <lineage>
        <taxon>Eukaryota</taxon>
        <taxon>Metazoa</taxon>
        <taxon>Spiralia</taxon>
        <taxon>Lophotrochozoa</taxon>
        <taxon>Platyhelminthes</taxon>
        <taxon>Cestoda</taxon>
        <taxon>Eucestoda</taxon>
        <taxon>Cyclophyllidea</taxon>
        <taxon>Mesocestoididae</taxon>
        <taxon>Mesocestoides</taxon>
    </lineage>
</organism>
<evidence type="ECO:0000256" key="2">
    <source>
        <dbReference type="ARBA" id="ARBA00010979"/>
    </source>
</evidence>